<dbReference type="Proteomes" id="UP001589718">
    <property type="component" value="Unassembled WGS sequence"/>
</dbReference>
<evidence type="ECO:0000313" key="2">
    <source>
        <dbReference type="Proteomes" id="UP001589718"/>
    </source>
</evidence>
<dbReference type="RefSeq" id="WP_345219724.1">
    <property type="nucleotide sequence ID" value="NZ_BAAAXE010000002.1"/>
</dbReference>
<sequence length="78" mass="8221">MAKAMREAASSAVIEDHPVPERLGLEEQVLGEVVTVARCGRRLHRPEHPVLIGVGWRPELSLLRLPGPGGGSCGACSG</sequence>
<keyword evidence="2" id="KW-1185">Reference proteome</keyword>
<accession>A0ABV5PIQ2</accession>
<name>A0ABV5PIQ2_STRCM</name>
<reference evidence="1 2" key="1">
    <citation type="submission" date="2024-09" db="EMBL/GenBank/DDBJ databases">
        <authorList>
            <person name="Sun Q."/>
            <person name="Mori K."/>
        </authorList>
    </citation>
    <scope>NUCLEOTIDE SEQUENCE [LARGE SCALE GENOMIC DNA]</scope>
    <source>
        <strain evidence="1 2">JCM 4362</strain>
    </source>
</reference>
<evidence type="ECO:0000313" key="1">
    <source>
        <dbReference type="EMBL" id="MFB9523057.1"/>
    </source>
</evidence>
<comment type="caution">
    <text evidence="1">The sequence shown here is derived from an EMBL/GenBank/DDBJ whole genome shotgun (WGS) entry which is preliminary data.</text>
</comment>
<dbReference type="EMBL" id="JBHMCR010000016">
    <property type="protein sequence ID" value="MFB9523057.1"/>
    <property type="molecule type" value="Genomic_DNA"/>
</dbReference>
<protein>
    <submittedName>
        <fullName evidence="1">Uncharacterized protein</fullName>
    </submittedName>
</protein>
<organism evidence="1 2">
    <name type="scientific">Streptomyces cremeus</name>
    <dbReference type="NCBI Taxonomy" id="66881"/>
    <lineage>
        <taxon>Bacteria</taxon>
        <taxon>Bacillati</taxon>
        <taxon>Actinomycetota</taxon>
        <taxon>Actinomycetes</taxon>
        <taxon>Kitasatosporales</taxon>
        <taxon>Streptomycetaceae</taxon>
        <taxon>Streptomyces</taxon>
    </lineage>
</organism>
<gene>
    <name evidence="1" type="ORF">ACFFTU_24220</name>
</gene>
<proteinExistence type="predicted"/>